<evidence type="ECO:0000256" key="1">
    <source>
        <dbReference type="ARBA" id="ARBA00008467"/>
    </source>
</evidence>
<evidence type="ECO:0000256" key="2">
    <source>
        <dbReference type="ARBA" id="ARBA00022679"/>
    </source>
</evidence>
<comment type="similarity">
    <text evidence="1 3">Belongs to the thiolase-like superfamily. Beta-ketoacyl-ACP synthases family.</text>
</comment>
<dbReference type="Proteomes" id="UP000721236">
    <property type="component" value="Unassembled WGS sequence"/>
</dbReference>
<dbReference type="Pfam" id="PF00109">
    <property type="entry name" value="ketoacyl-synt"/>
    <property type="match status" value="1"/>
</dbReference>
<feature type="domain" description="Ketosynthase family 3 (KS3)" evidence="4">
    <location>
        <begin position="1"/>
        <end position="395"/>
    </location>
</feature>
<dbReference type="Gene3D" id="3.40.47.10">
    <property type="match status" value="1"/>
</dbReference>
<dbReference type="CDD" id="cd00834">
    <property type="entry name" value="KAS_I_II"/>
    <property type="match status" value="1"/>
</dbReference>
<dbReference type="RefSeq" id="WP_224040100.1">
    <property type="nucleotide sequence ID" value="NZ_CAJZAH010000001.1"/>
</dbReference>
<dbReference type="GO" id="GO:0004315">
    <property type="term" value="F:3-oxoacyl-[acyl-carrier-protein] synthase activity"/>
    <property type="evidence" value="ECO:0007669"/>
    <property type="project" value="UniProtKB-EC"/>
</dbReference>
<keyword evidence="6" id="KW-1185">Reference proteome</keyword>
<dbReference type="InterPro" id="IPR020841">
    <property type="entry name" value="PKS_Beta-ketoAc_synthase_dom"/>
</dbReference>
<dbReference type="SUPFAM" id="SSF53901">
    <property type="entry name" value="Thiolase-like"/>
    <property type="match status" value="2"/>
</dbReference>
<dbReference type="PANTHER" id="PTHR11712">
    <property type="entry name" value="POLYKETIDE SYNTHASE-RELATED"/>
    <property type="match status" value="1"/>
</dbReference>
<evidence type="ECO:0000313" key="6">
    <source>
        <dbReference type="Proteomes" id="UP000721236"/>
    </source>
</evidence>
<dbReference type="Pfam" id="PF02801">
    <property type="entry name" value="Ketoacyl-synt_C"/>
    <property type="match status" value="1"/>
</dbReference>
<dbReference type="PROSITE" id="PS52004">
    <property type="entry name" value="KS3_2"/>
    <property type="match status" value="1"/>
</dbReference>
<accession>A0ABN7Y4R6</accession>
<evidence type="ECO:0000259" key="4">
    <source>
        <dbReference type="PROSITE" id="PS52004"/>
    </source>
</evidence>
<evidence type="ECO:0000313" key="5">
    <source>
        <dbReference type="EMBL" id="CAG9168328.1"/>
    </source>
</evidence>
<name>A0ABN7Y4R6_9BURK</name>
<dbReference type="InterPro" id="IPR018201">
    <property type="entry name" value="Ketoacyl_synth_AS"/>
</dbReference>
<dbReference type="InterPro" id="IPR016039">
    <property type="entry name" value="Thiolase-like"/>
</dbReference>
<protein>
    <submittedName>
        <fullName evidence="5">3-oxoacyl-[acyl-carrier-protein] synthase 2</fullName>
        <ecNumber evidence="5">2.3.1.179</ecNumber>
    </submittedName>
</protein>
<gene>
    <name evidence="5" type="primary">fabF_1</name>
    <name evidence="5" type="ORF">LMG21510_01036</name>
</gene>
<reference evidence="5 6" key="1">
    <citation type="submission" date="2021-08" db="EMBL/GenBank/DDBJ databases">
        <authorList>
            <person name="Peeters C."/>
        </authorList>
    </citation>
    <scope>NUCLEOTIDE SEQUENCE [LARGE SCALE GENOMIC DNA]</scope>
    <source>
        <strain evidence="5 6">LMG 21510</strain>
    </source>
</reference>
<dbReference type="EMBL" id="CAJZAH010000001">
    <property type="protein sequence ID" value="CAG9168328.1"/>
    <property type="molecule type" value="Genomic_DNA"/>
</dbReference>
<dbReference type="SMART" id="SM00825">
    <property type="entry name" value="PKS_KS"/>
    <property type="match status" value="1"/>
</dbReference>
<dbReference type="PANTHER" id="PTHR11712:SF320">
    <property type="entry name" value="BETA-KETOACYL SYNTHASE"/>
    <property type="match status" value="1"/>
</dbReference>
<proteinExistence type="inferred from homology"/>
<organism evidence="5 6">
    <name type="scientific">Cupriavidus respiraculi</name>
    <dbReference type="NCBI Taxonomy" id="195930"/>
    <lineage>
        <taxon>Bacteria</taxon>
        <taxon>Pseudomonadati</taxon>
        <taxon>Pseudomonadota</taxon>
        <taxon>Betaproteobacteria</taxon>
        <taxon>Burkholderiales</taxon>
        <taxon>Burkholderiaceae</taxon>
        <taxon>Cupriavidus</taxon>
    </lineage>
</organism>
<comment type="caution">
    <text evidence="5">The sequence shown here is derived from an EMBL/GenBank/DDBJ whole genome shotgun (WGS) entry which is preliminary data.</text>
</comment>
<evidence type="ECO:0000256" key="3">
    <source>
        <dbReference type="RuleBase" id="RU003694"/>
    </source>
</evidence>
<sequence length="400" mass="41582">MSPLLLSSFTATSCLGRGLDATLASLRNQAGGLAPCRFGTSRLQAYIGEVAGVDDEVLPDALASFDCRNNRLASLALRQDGFAEAVAQAIARHGAGRVAVMLGTSTGGILETEQAYRRRDPATGALPDDFNYARGHSPYGLADFVRHYFGLKGPAAVISSACSSGAKVFASARRMMQAGLVDAAIVGGVDTLCHTTLYGFNALELVSPQPCRPFDAARNGISIGEGAAFALLERMPASPIADDAVLLRGIGESSDAHHMSTPHPQGLGARMAMRQALEDAGLEPGDIDYINLHGTATRNNDAVEGKAVLDMFGATPCSSTKGATGHTLGAAGAIEAVICALALREGLLPAGINTTVPDPELPLDYLLANRHQPVRYALSNAFGFGGTNCSLLFGRADALR</sequence>
<keyword evidence="2 3" id="KW-0808">Transferase</keyword>
<dbReference type="InterPro" id="IPR014030">
    <property type="entry name" value="Ketoacyl_synth_N"/>
</dbReference>
<dbReference type="NCBIfam" id="NF006618">
    <property type="entry name" value="PRK09185.1"/>
    <property type="match status" value="1"/>
</dbReference>
<dbReference type="InterPro" id="IPR000794">
    <property type="entry name" value="Beta-ketoacyl_synthase"/>
</dbReference>
<dbReference type="EC" id="2.3.1.179" evidence="5"/>
<keyword evidence="5" id="KW-0012">Acyltransferase</keyword>
<dbReference type="PROSITE" id="PS00606">
    <property type="entry name" value="KS3_1"/>
    <property type="match status" value="1"/>
</dbReference>
<dbReference type="InterPro" id="IPR014031">
    <property type="entry name" value="Ketoacyl_synth_C"/>
</dbReference>